<keyword evidence="2" id="KW-1185">Reference proteome</keyword>
<dbReference type="AlphaFoldDB" id="C2MCE2"/>
<protein>
    <submittedName>
        <fullName evidence="1">Transposase</fullName>
    </submittedName>
</protein>
<comment type="caution">
    <text evidence="1">The sequence shown here is derived from an EMBL/GenBank/DDBJ whole genome shotgun (WGS) entry which is preliminary data.</text>
</comment>
<organism evidence="1 2">
    <name type="scientific">Porphyromonas uenonis 60-3</name>
    <dbReference type="NCBI Taxonomy" id="596327"/>
    <lineage>
        <taxon>Bacteria</taxon>
        <taxon>Pseudomonadati</taxon>
        <taxon>Bacteroidota</taxon>
        <taxon>Bacteroidia</taxon>
        <taxon>Bacteroidales</taxon>
        <taxon>Porphyromonadaceae</taxon>
        <taxon>Porphyromonas</taxon>
    </lineage>
</organism>
<dbReference type="GO" id="GO:0004803">
    <property type="term" value="F:transposase activity"/>
    <property type="evidence" value="ECO:0007669"/>
    <property type="project" value="InterPro"/>
</dbReference>
<dbReference type="InterPro" id="IPR002514">
    <property type="entry name" value="Transposase_8"/>
</dbReference>
<proteinExistence type="predicted"/>
<sequence length="137" mass="15794">MKQEKSNRGRKGYPLDFKWRVIDGLLATGESIATTSQRYGITARTIRNWLRTFGVELPNQSTMSKTNKNKAVDPDYAELKRENARLKAALFQAESKALVNKTLLEVVLNRYHIDLKKKDRFVAVRQLESAQVRDQKL</sequence>
<gene>
    <name evidence="1" type="ORF">PORUE0001_1716</name>
</gene>
<dbReference type="EMBL" id="ACLR01000171">
    <property type="protein sequence ID" value="EEK16626.1"/>
    <property type="molecule type" value="Genomic_DNA"/>
</dbReference>
<reference evidence="1 2" key="1">
    <citation type="submission" date="2009-04" db="EMBL/GenBank/DDBJ databases">
        <authorList>
            <person name="Sebastian Y."/>
            <person name="Madupu R."/>
            <person name="Durkin A.S."/>
            <person name="Torralba M."/>
            <person name="Methe B."/>
            <person name="Sutton G.G."/>
            <person name="Strausberg R.L."/>
            <person name="Nelson K.E."/>
        </authorList>
    </citation>
    <scope>NUCLEOTIDE SEQUENCE [LARGE SCALE GENOMIC DNA]</scope>
    <source>
        <strain evidence="1 2">60-3</strain>
    </source>
</reference>
<dbReference type="STRING" id="596327.PORUE0001_1716"/>
<name>C2MCE2_9PORP</name>
<dbReference type="Gene3D" id="1.10.10.60">
    <property type="entry name" value="Homeodomain-like"/>
    <property type="match status" value="1"/>
</dbReference>
<dbReference type="OrthoDB" id="1015223at2"/>
<accession>C2MCE2</accession>
<evidence type="ECO:0000313" key="1">
    <source>
        <dbReference type="EMBL" id="EEK16626.1"/>
    </source>
</evidence>
<dbReference type="SUPFAM" id="SSF46689">
    <property type="entry name" value="Homeodomain-like"/>
    <property type="match status" value="1"/>
</dbReference>
<dbReference type="GO" id="GO:0006313">
    <property type="term" value="P:DNA transposition"/>
    <property type="evidence" value="ECO:0007669"/>
    <property type="project" value="InterPro"/>
</dbReference>
<dbReference type="RefSeq" id="WP_007365536.1">
    <property type="nucleotide sequence ID" value="NZ_ACLR01000171.1"/>
</dbReference>
<dbReference type="Proteomes" id="UP000003303">
    <property type="component" value="Unassembled WGS sequence"/>
</dbReference>
<dbReference type="Pfam" id="PF01527">
    <property type="entry name" value="HTH_Tnp_1"/>
    <property type="match status" value="1"/>
</dbReference>
<feature type="non-terminal residue" evidence="1">
    <location>
        <position position="137"/>
    </location>
</feature>
<dbReference type="GO" id="GO:0003677">
    <property type="term" value="F:DNA binding"/>
    <property type="evidence" value="ECO:0007669"/>
    <property type="project" value="InterPro"/>
</dbReference>
<dbReference type="InterPro" id="IPR009057">
    <property type="entry name" value="Homeodomain-like_sf"/>
</dbReference>
<evidence type="ECO:0000313" key="2">
    <source>
        <dbReference type="Proteomes" id="UP000003303"/>
    </source>
</evidence>